<proteinExistence type="predicted"/>
<keyword evidence="2" id="KW-0812">Transmembrane</keyword>
<keyword evidence="4" id="KW-1185">Reference proteome</keyword>
<keyword evidence="2" id="KW-1133">Transmembrane helix</keyword>
<evidence type="ECO:0000313" key="3">
    <source>
        <dbReference type="EMBL" id="MCX3058873.1"/>
    </source>
</evidence>
<evidence type="ECO:0000256" key="1">
    <source>
        <dbReference type="SAM" id="MobiDB-lite"/>
    </source>
</evidence>
<comment type="caution">
    <text evidence="3">The sequence shown here is derived from an EMBL/GenBank/DDBJ whole genome shotgun (WGS) entry which is preliminary data.</text>
</comment>
<feature type="transmembrane region" description="Helical" evidence="2">
    <location>
        <begin position="123"/>
        <end position="141"/>
    </location>
</feature>
<evidence type="ECO:0008006" key="5">
    <source>
        <dbReference type="Google" id="ProtNLM"/>
    </source>
</evidence>
<name>A0ABT3TS92_9ACTN</name>
<feature type="compositionally biased region" description="Polar residues" evidence="1">
    <location>
        <begin position="246"/>
        <end position="256"/>
    </location>
</feature>
<evidence type="ECO:0000256" key="2">
    <source>
        <dbReference type="SAM" id="Phobius"/>
    </source>
</evidence>
<feature type="transmembrane region" description="Helical" evidence="2">
    <location>
        <begin position="35"/>
        <end position="55"/>
    </location>
</feature>
<feature type="region of interest" description="Disordered" evidence="1">
    <location>
        <begin position="224"/>
        <end position="256"/>
    </location>
</feature>
<protein>
    <recommendedName>
        <fullName evidence="5">DUF4231 domain-containing protein</fullName>
    </recommendedName>
</protein>
<evidence type="ECO:0000313" key="4">
    <source>
        <dbReference type="Proteomes" id="UP001163064"/>
    </source>
</evidence>
<reference evidence="3" key="1">
    <citation type="submission" date="2022-10" db="EMBL/GenBank/DDBJ databases">
        <title>Streptomyces beihaiensis sp. nov., a chitin degrading actinobacterium, isolated from shrimp pond soil.</title>
        <authorList>
            <person name="Xie J."/>
            <person name="Shen N."/>
        </authorList>
    </citation>
    <scope>NUCLEOTIDE SEQUENCE</scope>
    <source>
        <strain evidence="3">GXMU-J5</strain>
    </source>
</reference>
<gene>
    <name evidence="3" type="ORF">OFY01_03625</name>
</gene>
<organism evidence="3 4">
    <name type="scientific">Streptomyces beihaiensis</name>
    <dbReference type="NCBI Taxonomy" id="2984495"/>
    <lineage>
        <taxon>Bacteria</taxon>
        <taxon>Bacillati</taxon>
        <taxon>Actinomycetota</taxon>
        <taxon>Actinomycetes</taxon>
        <taxon>Kitasatosporales</taxon>
        <taxon>Streptomycetaceae</taxon>
        <taxon>Streptomyces</taxon>
    </lineage>
</organism>
<dbReference type="RefSeq" id="WP_266596204.1">
    <property type="nucleotide sequence ID" value="NZ_JAPHNL010000024.1"/>
</dbReference>
<dbReference type="Proteomes" id="UP001163064">
    <property type="component" value="Unassembled WGS sequence"/>
</dbReference>
<feature type="transmembrane region" description="Helical" evidence="2">
    <location>
        <begin position="147"/>
        <end position="165"/>
    </location>
</feature>
<keyword evidence="2" id="KW-0472">Membrane</keyword>
<accession>A0ABT3TS92</accession>
<dbReference type="EMBL" id="JAPHNL010000024">
    <property type="protein sequence ID" value="MCX3058873.1"/>
    <property type="molecule type" value="Genomic_DNA"/>
</dbReference>
<sequence length="256" mass="28436">MATSAAVAALLSALAPLLGGDQKGASLSPGTIRIFEIIGLVTLLLIVAASIPWFIARRTYMQNQNVTFAQRLKEERELHTQAMEKLKQASELATLMQLNQEQIDTYHRIVTGQADKSFKSSRIAMSLGMLLLVGAAVAGAWVPFEQVRWFIGGLATLSTLLSGYLNRTYLTLYKESIGQLNRYFDQPVLNGYHLAAERIAGKLGEQHQDEVRKQIITKILDSGPQRLGWKEEPKNPKPNKRRPKRQTASLNGSPRP</sequence>